<keyword evidence="7" id="KW-0653">Protein transport</keyword>
<feature type="transmembrane region" description="Helical" evidence="10">
    <location>
        <begin position="91"/>
        <end position="112"/>
    </location>
</feature>
<dbReference type="Proteomes" id="UP000031937">
    <property type="component" value="Unassembled WGS sequence"/>
</dbReference>
<evidence type="ECO:0000256" key="2">
    <source>
        <dbReference type="ARBA" id="ARBA00006555"/>
    </source>
</evidence>
<dbReference type="EMBL" id="JPIT01000018">
    <property type="protein sequence ID" value="KIO45370.1"/>
    <property type="molecule type" value="Genomic_DNA"/>
</dbReference>
<feature type="transmembrane region" description="Helical" evidence="10">
    <location>
        <begin position="133"/>
        <end position="153"/>
    </location>
</feature>
<evidence type="ECO:0000313" key="13">
    <source>
        <dbReference type="Proteomes" id="UP000031937"/>
    </source>
</evidence>
<dbReference type="GO" id="GO:0030288">
    <property type="term" value="C:outer membrane-bounded periplasmic space"/>
    <property type="evidence" value="ECO:0007669"/>
    <property type="project" value="InterPro"/>
</dbReference>
<feature type="domain" description="TonB C-terminal" evidence="11">
    <location>
        <begin position="320"/>
        <end position="412"/>
    </location>
</feature>
<keyword evidence="4" id="KW-1003">Cell membrane</keyword>
<evidence type="ECO:0000256" key="3">
    <source>
        <dbReference type="ARBA" id="ARBA00022448"/>
    </source>
</evidence>
<evidence type="ECO:0000256" key="7">
    <source>
        <dbReference type="ARBA" id="ARBA00022927"/>
    </source>
</evidence>
<name>A0AB34R4B8_9PORP</name>
<feature type="transmembrane region" description="Helical" evidence="10">
    <location>
        <begin position="263"/>
        <end position="280"/>
    </location>
</feature>
<sequence length="412" mass="47640">MIPFLPYIVKSTIILIVLLGYYQLVLQKQTFYNTNRFYLLGILLMAQLIPFIQITTPFRSFMESQGIIDNPFAAIFLTDTNVEASVSTPNYWIWIYFSGVIVVSVKFALAILQLRHLVNTNPSKKIRGIRIVFLPRSYPNFSFFHLLFVNQSVEDAETRQNTFAHEKIHIRQLHSLDLLFIHLFCLINWFNPFAWLLKRAIIQNHEFIADHRVIQKYQTESYLRLILSQSFKTHFSFTNHFACSNLKKRIIMMTKQQTQKYKVWNYVPATLLCGFLFITFSCQTEESNSQEQNVTQTLNLSNVTADTTDTFVAVQDMPVFPEGDIVKWINQKTKYPAEAQRKGVEGKVAIQFIVAKDGSVKDIKIVRGVEETLDAEAVRVIQSMPKWKPGKVNGKAVNVSFTVPINFQIKDL</sequence>
<dbReference type="PROSITE" id="PS52015">
    <property type="entry name" value="TONB_CTD"/>
    <property type="match status" value="1"/>
</dbReference>
<comment type="subcellular location">
    <subcellularLocation>
        <location evidence="1">Cell inner membrane</location>
        <topology evidence="1">Single-pass membrane protein</topology>
        <orientation evidence="1">Periplasmic side</orientation>
    </subcellularLocation>
</comment>
<gene>
    <name evidence="12" type="ORF">IE90_08105</name>
</gene>
<dbReference type="RefSeq" id="WP_041503313.1">
    <property type="nucleotide sequence ID" value="NZ_JPIT01000018.1"/>
</dbReference>
<comment type="caution">
    <text evidence="12">The sequence shown here is derived from an EMBL/GenBank/DDBJ whole genome shotgun (WGS) entry which is preliminary data.</text>
</comment>
<dbReference type="InterPro" id="IPR051045">
    <property type="entry name" value="TonB-dependent_transducer"/>
</dbReference>
<dbReference type="GO" id="GO:0015031">
    <property type="term" value="P:protein transport"/>
    <property type="evidence" value="ECO:0007669"/>
    <property type="project" value="UniProtKB-KW"/>
</dbReference>
<reference evidence="12 13" key="1">
    <citation type="submission" date="2014-07" db="EMBL/GenBank/DDBJ databases">
        <title>Porphyromonadaceae bacterium OUH 334697 = ATCC BAA-2682 = DSM 28341 draft genome.</title>
        <authorList>
            <person name="Sydenham T.V."/>
            <person name="Hasman H."/>
            <person name="Justesen U.S."/>
        </authorList>
    </citation>
    <scope>NUCLEOTIDE SEQUENCE [LARGE SCALE GENOMIC DNA]</scope>
    <source>
        <strain evidence="12 13">OUH 334697</strain>
    </source>
</reference>
<accession>A0AB34R4B8</accession>
<dbReference type="PANTHER" id="PTHR33446">
    <property type="entry name" value="PROTEIN TONB-RELATED"/>
    <property type="match status" value="1"/>
</dbReference>
<dbReference type="Pfam" id="PF03544">
    <property type="entry name" value="TonB_C"/>
    <property type="match status" value="1"/>
</dbReference>
<dbReference type="InterPro" id="IPR037682">
    <property type="entry name" value="TonB_C"/>
</dbReference>
<feature type="transmembrane region" description="Helical" evidence="10">
    <location>
        <begin position="37"/>
        <end position="54"/>
    </location>
</feature>
<dbReference type="AlphaFoldDB" id="A0AB34R4B8"/>
<evidence type="ECO:0000256" key="9">
    <source>
        <dbReference type="ARBA" id="ARBA00023136"/>
    </source>
</evidence>
<keyword evidence="6 10" id="KW-0812">Transmembrane</keyword>
<evidence type="ECO:0000256" key="4">
    <source>
        <dbReference type="ARBA" id="ARBA00022475"/>
    </source>
</evidence>
<keyword evidence="3" id="KW-0813">Transport</keyword>
<evidence type="ECO:0000256" key="5">
    <source>
        <dbReference type="ARBA" id="ARBA00022519"/>
    </source>
</evidence>
<dbReference type="InterPro" id="IPR006260">
    <property type="entry name" value="TonB/TolA_C"/>
</dbReference>
<protein>
    <recommendedName>
        <fullName evidence="11">TonB C-terminal domain-containing protein</fullName>
    </recommendedName>
</protein>
<dbReference type="Pfam" id="PF05569">
    <property type="entry name" value="Peptidase_M56"/>
    <property type="match status" value="1"/>
</dbReference>
<dbReference type="InterPro" id="IPR008756">
    <property type="entry name" value="Peptidase_M56"/>
</dbReference>
<dbReference type="Gene3D" id="3.30.1150.10">
    <property type="match status" value="1"/>
</dbReference>
<dbReference type="NCBIfam" id="TIGR01352">
    <property type="entry name" value="tonB_Cterm"/>
    <property type="match status" value="1"/>
</dbReference>
<dbReference type="GO" id="GO:0098797">
    <property type="term" value="C:plasma membrane protein complex"/>
    <property type="evidence" value="ECO:0007669"/>
    <property type="project" value="TreeGrafter"/>
</dbReference>
<dbReference type="GO" id="GO:0055085">
    <property type="term" value="P:transmembrane transport"/>
    <property type="evidence" value="ECO:0007669"/>
    <property type="project" value="InterPro"/>
</dbReference>
<dbReference type="CDD" id="cd07341">
    <property type="entry name" value="M56_BlaR1_MecR1_like"/>
    <property type="match status" value="1"/>
</dbReference>
<dbReference type="InterPro" id="IPR003538">
    <property type="entry name" value="TonB"/>
</dbReference>
<evidence type="ECO:0000259" key="11">
    <source>
        <dbReference type="PROSITE" id="PS52015"/>
    </source>
</evidence>
<evidence type="ECO:0000256" key="10">
    <source>
        <dbReference type="SAM" id="Phobius"/>
    </source>
</evidence>
<dbReference type="PANTHER" id="PTHR33446:SF2">
    <property type="entry name" value="PROTEIN TONB"/>
    <property type="match status" value="1"/>
</dbReference>
<feature type="transmembrane region" description="Helical" evidence="10">
    <location>
        <begin position="6"/>
        <end position="25"/>
    </location>
</feature>
<keyword evidence="5" id="KW-0997">Cell inner membrane</keyword>
<comment type="similarity">
    <text evidence="2">Belongs to the TonB family.</text>
</comment>
<feature type="transmembrane region" description="Helical" evidence="10">
    <location>
        <begin position="179"/>
        <end position="197"/>
    </location>
</feature>
<proteinExistence type="inferred from homology"/>
<evidence type="ECO:0000313" key="12">
    <source>
        <dbReference type="EMBL" id="KIO45370.1"/>
    </source>
</evidence>
<dbReference type="PRINTS" id="PR01374">
    <property type="entry name" value="TONBPROTEIN"/>
</dbReference>
<keyword evidence="9 10" id="KW-0472">Membrane</keyword>
<organism evidence="12 13">
    <name type="scientific">Sanguibacteroides justesenii</name>
    <dbReference type="NCBI Taxonomy" id="1547597"/>
    <lineage>
        <taxon>Bacteria</taxon>
        <taxon>Pseudomonadati</taxon>
        <taxon>Bacteroidota</taxon>
        <taxon>Bacteroidia</taxon>
        <taxon>Bacteroidales</taxon>
        <taxon>Porphyromonadaceae</taxon>
        <taxon>Sanguibacteroides</taxon>
    </lineage>
</organism>
<evidence type="ECO:0000256" key="8">
    <source>
        <dbReference type="ARBA" id="ARBA00022989"/>
    </source>
</evidence>
<dbReference type="GO" id="GO:0015891">
    <property type="term" value="P:siderophore transport"/>
    <property type="evidence" value="ECO:0007669"/>
    <property type="project" value="InterPro"/>
</dbReference>
<evidence type="ECO:0000256" key="1">
    <source>
        <dbReference type="ARBA" id="ARBA00004383"/>
    </source>
</evidence>
<evidence type="ECO:0000256" key="6">
    <source>
        <dbReference type="ARBA" id="ARBA00022692"/>
    </source>
</evidence>
<dbReference type="GO" id="GO:0031992">
    <property type="term" value="F:energy transducer activity"/>
    <property type="evidence" value="ECO:0007669"/>
    <property type="project" value="InterPro"/>
</dbReference>
<keyword evidence="8 10" id="KW-1133">Transmembrane helix</keyword>
<dbReference type="SUPFAM" id="SSF74653">
    <property type="entry name" value="TolA/TonB C-terminal domain"/>
    <property type="match status" value="1"/>
</dbReference>